<dbReference type="EnsemblMetazoa" id="XM_030985576">
    <property type="protein sequence ID" value="XP_030841436"/>
    <property type="gene ID" value="LOC757273"/>
</dbReference>
<dbReference type="OMA" id="PVHYNET"/>
<sequence>MTTHDGSSLEDVPEADLLKFKTLLKGLVEQVSGVTKSVKGLQKKVEGGETSTAKGVSFLEVKHHLLLSYVMDLTYIMLQKVKGQSINGDPAVLRLAENRTVLEKMRPIDQKLTYQIDKLIKTATTGVPAANDPLRFKPNPDGLVSKLQDEQGEENSDEDEEVKVEKPKKYVPPKVAAMFYDGDDTLKEKKERQLEKAKKRALSSQMIRELRAEYYDGPEEVQESMSLHRLKEDKETKEKNDYEEENFLRLPVTKKDKQRERNLTTMASLDGLTRFDNISALDRNFDGDTEGPPRKKGKVSSKLRKANKRKSLKALKRRRKKF</sequence>
<dbReference type="InterPro" id="IPR007146">
    <property type="entry name" value="Sas10/Utp3/C1D"/>
</dbReference>
<evidence type="ECO:0008006" key="5">
    <source>
        <dbReference type="Google" id="ProtNLM"/>
    </source>
</evidence>
<feature type="compositionally biased region" description="Basic residues" evidence="2">
    <location>
        <begin position="294"/>
        <end position="322"/>
    </location>
</feature>
<feature type="compositionally biased region" description="Acidic residues" evidence="2">
    <location>
        <begin position="150"/>
        <end position="162"/>
    </location>
</feature>
<name>A0A7M7NU27_STRPU</name>
<evidence type="ECO:0000256" key="2">
    <source>
        <dbReference type="SAM" id="MobiDB-lite"/>
    </source>
</evidence>
<protein>
    <recommendedName>
        <fullName evidence="5">Neuroguidin</fullName>
    </recommendedName>
</protein>
<dbReference type="InParanoid" id="A0A7M7NU27"/>
<dbReference type="GeneID" id="757273"/>
<dbReference type="PANTHER" id="PTHR13237">
    <property type="entry name" value="SOMETHING ABOUT SILENCING PROTEIN 10-RELATED"/>
    <property type="match status" value="1"/>
</dbReference>
<dbReference type="FunCoup" id="A0A7M7NU27">
    <property type="interactions" value="2068"/>
</dbReference>
<dbReference type="CTD" id="25983"/>
<dbReference type="Pfam" id="PF04000">
    <property type="entry name" value="Sas10_Utp3"/>
    <property type="match status" value="1"/>
</dbReference>
<evidence type="ECO:0000313" key="3">
    <source>
        <dbReference type="EnsemblMetazoa" id="XP_030841436"/>
    </source>
</evidence>
<dbReference type="Proteomes" id="UP000007110">
    <property type="component" value="Unassembled WGS sequence"/>
</dbReference>
<dbReference type="AlphaFoldDB" id="A0A7M7NU27"/>
<accession>A0A7M7NU27</accession>
<feature type="region of interest" description="Disordered" evidence="2">
    <location>
        <begin position="282"/>
        <end position="322"/>
    </location>
</feature>
<evidence type="ECO:0000313" key="4">
    <source>
        <dbReference type="Proteomes" id="UP000007110"/>
    </source>
</evidence>
<dbReference type="RefSeq" id="XP_030841436.1">
    <property type="nucleotide sequence ID" value="XM_030985576.1"/>
</dbReference>
<dbReference type="PANTHER" id="PTHR13237:SF9">
    <property type="entry name" value="NEUROGUIDIN"/>
    <property type="match status" value="1"/>
</dbReference>
<evidence type="ECO:0000256" key="1">
    <source>
        <dbReference type="ARBA" id="ARBA00010979"/>
    </source>
</evidence>
<dbReference type="GO" id="GO:0005730">
    <property type="term" value="C:nucleolus"/>
    <property type="evidence" value="ECO:0000318"/>
    <property type="project" value="GO_Central"/>
</dbReference>
<dbReference type="OrthoDB" id="203440at2759"/>
<organism evidence="3 4">
    <name type="scientific">Strongylocentrotus purpuratus</name>
    <name type="common">Purple sea urchin</name>
    <dbReference type="NCBI Taxonomy" id="7668"/>
    <lineage>
        <taxon>Eukaryota</taxon>
        <taxon>Metazoa</taxon>
        <taxon>Echinodermata</taxon>
        <taxon>Eleutherozoa</taxon>
        <taxon>Echinozoa</taxon>
        <taxon>Echinoidea</taxon>
        <taxon>Euechinoidea</taxon>
        <taxon>Echinacea</taxon>
        <taxon>Camarodonta</taxon>
        <taxon>Echinidea</taxon>
        <taxon>Strongylocentrotidae</taxon>
        <taxon>Strongylocentrotus</taxon>
    </lineage>
</organism>
<feature type="region of interest" description="Disordered" evidence="2">
    <location>
        <begin position="128"/>
        <end position="165"/>
    </location>
</feature>
<dbReference type="GO" id="GO:0032040">
    <property type="term" value="C:small-subunit processome"/>
    <property type="evidence" value="ECO:0000318"/>
    <property type="project" value="GO_Central"/>
</dbReference>
<dbReference type="KEGG" id="spu:757273"/>
<keyword evidence="4" id="KW-1185">Reference proteome</keyword>
<proteinExistence type="inferred from homology"/>
<reference evidence="4" key="1">
    <citation type="submission" date="2015-02" db="EMBL/GenBank/DDBJ databases">
        <title>Genome sequencing for Strongylocentrotus purpuratus.</title>
        <authorList>
            <person name="Murali S."/>
            <person name="Liu Y."/>
            <person name="Vee V."/>
            <person name="English A."/>
            <person name="Wang M."/>
            <person name="Skinner E."/>
            <person name="Han Y."/>
            <person name="Muzny D.M."/>
            <person name="Worley K.C."/>
            <person name="Gibbs R.A."/>
        </authorList>
    </citation>
    <scope>NUCLEOTIDE SEQUENCE</scope>
</reference>
<comment type="similarity">
    <text evidence="1">Belongs to the SAS10 family.</text>
</comment>
<dbReference type="GO" id="GO:0000462">
    <property type="term" value="P:maturation of SSU-rRNA from tricistronic rRNA transcript (SSU-rRNA, 5.8S rRNA, LSU-rRNA)"/>
    <property type="evidence" value="ECO:0000318"/>
    <property type="project" value="GO_Central"/>
</dbReference>
<reference evidence="3" key="2">
    <citation type="submission" date="2021-01" db="UniProtKB">
        <authorList>
            <consortium name="EnsemblMetazoa"/>
        </authorList>
    </citation>
    <scope>IDENTIFICATION</scope>
</reference>